<dbReference type="PANTHER" id="PTHR36442:SF1">
    <property type="entry name" value="CYCLIC-DI-AMP PHOSPHODIESTERASE PGPH"/>
    <property type="match status" value="1"/>
</dbReference>
<keyword evidence="2" id="KW-0472">Membrane</keyword>
<evidence type="ECO:0000259" key="3">
    <source>
        <dbReference type="PROSITE" id="PS51831"/>
    </source>
</evidence>
<evidence type="ECO:0000256" key="2">
    <source>
        <dbReference type="SAM" id="Phobius"/>
    </source>
</evidence>
<dbReference type="AlphaFoldDB" id="A0A1T4L0N0"/>
<dbReference type="InterPro" id="IPR003607">
    <property type="entry name" value="HD/PDEase_dom"/>
</dbReference>
<feature type="domain" description="HD" evidence="3">
    <location>
        <begin position="545"/>
        <end position="691"/>
    </location>
</feature>
<dbReference type="GO" id="GO:0016787">
    <property type="term" value="F:hydrolase activity"/>
    <property type="evidence" value="ECO:0007669"/>
    <property type="project" value="UniProtKB-KW"/>
</dbReference>
<keyword evidence="4" id="KW-0378">Hydrolase</keyword>
<evidence type="ECO:0000256" key="1">
    <source>
        <dbReference type="SAM" id="MobiDB-lite"/>
    </source>
</evidence>
<feature type="transmembrane region" description="Helical" evidence="2">
    <location>
        <begin position="390"/>
        <end position="407"/>
    </location>
</feature>
<gene>
    <name evidence="4" type="ORF">SAMN02745119_00705</name>
</gene>
<feature type="transmembrane region" description="Helical" evidence="2">
    <location>
        <begin position="355"/>
        <end position="378"/>
    </location>
</feature>
<dbReference type="Pfam" id="PF07697">
    <property type="entry name" value="7TMR-HDED"/>
    <property type="match status" value="1"/>
</dbReference>
<keyword evidence="5" id="KW-1185">Reference proteome</keyword>
<accession>A0A1T4L0N0</accession>
<feature type="transmembrane region" description="Helical" evidence="2">
    <location>
        <begin position="43"/>
        <end position="60"/>
    </location>
</feature>
<organism evidence="4 5">
    <name type="scientific">Trichlorobacter thiogenes</name>
    <dbReference type="NCBI Taxonomy" id="115783"/>
    <lineage>
        <taxon>Bacteria</taxon>
        <taxon>Pseudomonadati</taxon>
        <taxon>Thermodesulfobacteriota</taxon>
        <taxon>Desulfuromonadia</taxon>
        <taxon>Geobacterales</taxon>
        <taxon>Geobacteraceae</taxon>
        <taxon>Trichlorobacter</taxon>
    </lineage>
</organism>
<evidence type="ECO:0000313" key="5">
    <source>
        <dbReference type="Proteomes" id="UP000190102"/>
    </source>
</evidence>
<dbReference type="InterPro" id="IPR052722">
    <property type="entry name" value="PgpH_phosphodiesterase"/>
</dbReference>
<dbReference type="Gene3D" id="1.10.3210.10">
    <property type="entry name" value="Hypothetical protein af1432"/>
    <property type="match status" value="1"/>
</dbReference>
<dbReference type="PROSITE" id="PS51831">
    <property type="entry name" value="HD"/>
    <property type="match status" value="1"/>
</dbReference>
<feature type="region of interest" description="Disordered" evidence="1">
    <location>
        <begin position="755"/>
        <end position="798"/>
    </location>
</feature>
<sequence length="798" mass="87716">MPESPGHTPEQSHLAYLPKLASNLLDSVVRRFSNPATARRNRVLLLLLTAGLLTLILLPSQHLVTARYKPGEIATSDIRASQDYLLEDHELTKQLRSEAEAKAPVVYTAGETVATTLLNSITKALNTARTARSEKPTITTAELRPLLEPVLDAQLAEGELRSLLKATSQPSVLTSLKQILDELYKQKIILDEKVFRSDIQRGIEICNTTGKSIGTATANTPFIEIGEARRLLQTKRLDDVTPDVSRHLLALSAKILKPNLFFDREATEARKKTLLNDVKPVLYKIQKGEMIVRVGERVSSEQSHKLQMIYEASRGEGTIYTALGIFGLVLVLFYFPYRFACKNIRKFNPSNRDLLAIAILIVGSFFVFKLALLVSANIGAAFPSVSPASYAYLFPFAAGAMIVRILLNSEVALIYCVMMAPLLGILFNSNMFVVIYALLGSVVGAHGVRQCQDRSVIYTAGLKLAVVNLAMGICFQTMNSALFTLQTLYVICFTLVGALLSAMLVSAFTPLFESLFHFTTNIKLLELANLNSPLLRDLMIKAPGTYHHSVVVGNLVEAAAEAIGANPLLARVAAYYHDIGKSAKPLYFIENMHGGENRHDKLSPHMSALILISHIKEGEALAKEKHLGQPIIDVIRQHHGTALIKFFYEKAKQQADATGQQVDPQEFRYPGPKPQTREAGLVMLADAVEAASRTLVNPTPDRIQGMVQKLINRIFSDGQLDECELTLKNLHEIAKSFNRILGAIFHHRIDYPEPVHKGNSGGKKSNAHSGTEQPAKAPGPVASHQGSSNEDLKRLGMS</sequence>
<dbReference type="RefSeq" id="WP_078789000.1">
    <property type="nucleotide sequence ID" value="NZ_FUWR01000002.1"/>
</dbReference>
<feature type="transmembrane region" description="Helical" evidence="2">
    <location>
        <begin position="414"/>
        <end position="436"/>
    </location>
</feature>
<feature type="transmembrane region" description="Helical" evidence="2">
    <location>
        <begin position="487"/>
        <end position="512"/>
    </location>
</feature>
<dbReference type="CDD" id="cd00077">
    <property type="entry name" value="HDc"/>
    <property type="match status" value="1"/>
</dbReference>
<evidence type="ECO:0000313" key="4">
    <source>
        <dbReference type="EMBL" id="SJZ48203.1"/>
    </source>
</evidence>
<protein>
    <submittedName>
        <fullName evidence="4">Metal dependent phosphohydrolase</fullName>
    </submittedName>
</protein>
<dbReference type="SMART" id="SM00471">
    <property type="entry name" value="HDc"/>
    <property type="match status" value="1"/>
</dbReference>
<feature type="transmembrane region" description="Helical" evidence="2">
    <location>
        <begin position="456"/>
        <end position="475"/>
    </location>
</feature>
<dbReference type="Proteomes" id="UP000190102">
    <property type="component" value="Unassembled WGS sequence"/>
</dbReference>
<dbReference type="InterPro" id="IPR006674">
    <property type="entry name" value="HD_domain"/>
</dbReference>
<proteinExistence type="predicted"/>
<feature type="transmembrane region" description="Helical" evidence="2">
    <location>
        <begin position="317"/>
        <end position="335"/>
    </location>
</feature>
<dbReference type="InterPro" id="IPR011624">
    <property type="entry name" value="Metal-dep_PHydrolase_7TM_extra"/>
</dbReference>
<dbReference type="SUPFAM" id="SSF109604">
    <property type="entry name" value="HD-domain/PDEase-like"/>
    <property type="match status" value="1"/>
</dbReference>
<reference evidence="5" key="1">
    <citation type="submission" date="2017-02" db="EMBL/GenBank/DDBJ databases">
        <authorList>
            <person name="Varghese N."/>
            <person name="Submissions S."/>
        </authorList>
    </citation>
    <scope>NUCLEOTIDE SEQUENCE [LARGE SCALE GENOMIC DNA]</scope>
    <source>
        <strain evidence="5">ATCC BAA-34</strain>
    </source>
</reference>
<dbReference type="NCBIfam" id="TIGR00277">
    <property type="entry name" value="HDIG"/>
    <property type="match status" value="1"/>
</dbReference>
<dbReference type="Pfam" id="PF07698">
    <property type="entry name" value="7TM-7TMR_HD"/>
    <property type="match status" value="1"/>
</dbReference>
<dbReference type="STRING" id="115783.SAMN02745119_00705"/>
<name>A0A1T4L0N0_9BACT</name>
<dbReference type="InterPro" id="IPR006675">
    <property type="entry name" value="HDIG_dom"/>
</dbReference>
<keyword evidence="2" id="KW-0812">Transmembrane</keyword>
<dbReference type="EMBL" id="FUWR01000002">
    <property type="protein sequence ID" value="SJZ48203.1"/>
    <property type="molecule type" value="Genomic_DNA"/>
</dbReference>
<dbReference type="PANTHER" id="PTHR36442">
    <property type="entry name" value="CYCLIC-DI-AMP PHOSPHODIESTERASE PGPH"/>
    <property type="match status" value="1"/>
</dbReference>
<dbReference type="Pfam" id="PF01966">
    <property type="entry name" value="HD"/>
    <property type="match status" value="1"/>
</dbReference>
<dbReference type="InterPro" id="IPR011621">
    <property type="entry name" value="Metal-dep_PHydrolase_7TM_intra"/>
</dbReference>
<dbReference type="OrthoDB" id="9806952at2"/>
<keyword evidence="2" id="KW-1133">Transmembrane helix</keyword>